<name>A0A0G4F0D6_9ALVE</name>
<organism evidence="2">
    <name type="scientific">Chromera velia CCMP2878</name>
    <dbReference type="NCBI Taxonomy" id="1169474"/>
    <lineage>
        <taxon>Eukaryota</taxon>
        <taxon>Sar</taxon>
        <taxon>Alveolata</taxon>
        <taxon>Colpodellida</taxon>
        <taxon>Chromeraceae</taxon>
        <taxon>Chromera</taxon>
    </lineage>
</organism>
<feature type="region of interest" description="Disordered" evidence="1">
    <location>
        <begin position="125"/>
        <end position="147"/>
    </location>
</feature>
<dbReference type="EMBL" id="CDMZ01000023">
    <property type="protein sequence ID" value="CEM04694.1"/>
    <property type="molecule type" value="Genomic_DNA"/>
</dbReference>
<accession>A0A0G4F0D6</accession>
<feature type="compositionally biased region" description="Acidic residues" evidence="1">
    <location>
        <begin position="125"/>
        <end position="139"/>
    </location>
</feature>
<reference evidence="2" key="1">
    <citation type="submission" date="2014-11" db="EMBL/GenBank/DDBJ databases">
        <authorList>
            <person name="Otto D Thomas"/>
            <person name="Naeem Raeece"/>
        </authorList>
    </citation>
    <scope>NUCLEOTIDE SEQUENCE</scope>
</reference>
<evidence type="ECO:0000256" key="1">
    <source>
        <dbReference type="SAM" id="MobiDB-lite"/>
    </source>
</evidence>
<protein>
    <submittedName>
        <fullName evidence="2">Uncharacterized protein</fullName>
    </submittedName>
</protein>
<evidence type="ECO:0000313" key="2">
    <source>
        <dbReference type="EMBL" id="CEM04694.1"/>
    </source>
</evidence>
<proteinExistence type="predicted"/>
<dbReference type="AlphaFoldDB" id="A0A0G4F0D6"/>
<gene>
    <name evidence="2" type="ORF">Cvel_14377</name>
</gene>
<dbReference type="VEuPathDB" id="CryptoDB:Cvel_14377"/>
<sequence length="157" mass="18222">MITGVAALVELGTQISKGVEAAAKVIEMLNEEVPEVTREQIEEEDPSVKEYWKDWPDHRVERVLDEYRYFRMNGVQREISSAVQWHDLKYLFSSGPMRRRLVVPERKISFPAPPQVDEWEWEVIEEGESEEDEEEEDSLIPDPTAPPAHACAHLFMN</sequence>
<dbReference type="PhylomeDB" id="A0A0G4F0D6"/>